<gene>
    <name evidence="3" type="ORF">ACFPK8_08435</name>
</gene>
<protein>
    <recommendedName>
        <fullName evidence="5">Integral membrane protein</fullName>
    </recommendedName>
</protein>
<keyword evidence="2" id="KW-0812">Transmembrane</keyword>
<evidence type="ECO:0000256" key="2">
    <source>
        <dbReference type="SAM" id="Phobius"/>
    </source>
</evidence>
<accession>A0ABW0FDS3</accession>
<keyword evidence="2" id="KW-0472">Membrane</keyword>
<keyword evidence="4" id="KW-1185">Reference proteome</keyword>
<dbReference type="EMBL" id="JBHSLN010000021">
    <property type="protein sequence ID" value="MFC5297537.1"/>
    <property type="molecule type" value="Genomic_DNA"/>
</dbReference>
<proteinExistence type="predicted"/>
<sequence>MTSSRSPLRLLRGSAAATLATLVALGGHLVGGGAMPSWLGIALPWWLSVAACTVLAGTRFSLPRMLTAVLASQALFHGLFMAGTPSDPSVHLVDPPGSHLGHGASHSGASHSGATHSSTSAAADSLPHAAHDGSQGVGPAAEHALHGSGGDLQMLLWHVIAAVVTALVLHRGESMVMGSFALAARLLDVLARRRVPSSAPTLVLPAPARVLPVAVPVRPRRRAVLSPQLRRGPPLVLAA</sequence>
<evidence type="ECO:0000313" key="3">
    <source>
        <dbReference type="EMBL" id="MFC5297537.1"/>
    </source>
</evidence>
<feature type="transmembrane region" description="Helical" evidence="2">
    <location>
        <begin position="36"/>
        <end position="58"/>
    </location>
</feature>
<reference evidence="4" key="1">
    <citation type="journal article" date="2019" name="Int. J. Syst. Evol. Microbiol.">
        <title>The Global Catalogue of Microorganisms (GCM) 10K type strain sequencing project: providing services to taxonomists for standard genome sequencing and annotation.</title>
        <authorList>
            <consortium name="The Broad Institute Genomics Platform"/>
            <consortium name="The Broad Institute Genome Sequencing Center for Infectious Disease"/>
            <person name="Wu L."/>
            <person name="Ma J."/>
        </authorList>
    </citation>
    <scope>NUCLEOTIDE SEQUENCE [LARGE SCALE GENOMIC DNA]</scope>
    <source>
        <strain evidence="4">CGMCC 1.16455</strain>
    </source>
</reference>
<evidence type="ECO:0000256" key="1">
    <source>
        <dbReference type="SAM" id="MobiDB-lite"/>
    </source>
</evidence>
<dbReference type="Proteomes" id="UP001595937">
    <property type="component" value="Unassembled WGS sequence"/>
</dbReference>
<comment type="caution">
    <text evidence="3">The sequence shown here is derived from an EMBL/GenBank/DDBJ whole genome shotgun (WGS) entry which is preliminary data.</text>
</comment>
<evidence type="ECO:0008006" key="5">
    <source>
        <dbReference type="Google" id="ProtNLM"/>
    </source>
</evidence>
<evidence type="ECO:0000313" key="4">
    <source>
        <dbReference type="Proteomes" id="UP001595937"/>
    </source>
</evidence>
<organism evidence="3 4">
    <name type="scientific">Brachybacterium tyrofermentans</name>
    <dbReference type="NCBI Taxonomy" id="47848"/>
    <lineage>
        <taxon>Bacteria</taxon>
        <taxon>Bacillati</taxon>
        <taxon>Actinomycetota</taxon>
        <taxon>Actinomycetes</taxon>
        <taxon>Micrococcales</taxon>
        <taxon>Dermabacteraceae</taxon>
        <taxon>Brachybacterium</taxon>
    </lineage>
</organism>
<name>A0ABW0FDS3_9MICO</name>
<keyword evidence="2" id="KW-1133">Transmembrane helix</keyword>
<dbReference type="GeneID" id="303298110"/>
<feature type="region of interest" description="Disordered" evidence="1">
    <location>
        <begin position="91"/>
        <end position="142"/>
    </location>
</feature>
<feature type="compositionally biased region" description="Low complexity" evidence="1">
    <location>
        <begin position="97"/>
        <end position="123"/>
    </location>
</feature>
<dbReference type="RefSeq" id="WP_343925055.1">
    <property type="nucleotide sequence ID" value="NZ_BAAAIR010000044.1"/>
</dbReference>